<dbReference type="STRING" id="1658174.A0A1J9QAF0"/>
<feature type="region of interest" description="Disordered" evidence="8">
    <location>
        <begin position="134"/>
        <end position="163"/>
    </location>
</feature>
<evidence type="ECO:0000313" key="10">
    <source>
        <dbReference type="EMBL" id="OJD25034.1"/>
    </source>
</evidence>
<dbReference type="PANTHER" id="PTHR28088">
    <property type="entry name" value="TRANSCRIPTIONAL ACTIVATOR HAA1-RELATED"/>
    <property type="match status" value="1"/>
</dbReference>
<organism evidence="10 11">
    <name type="scientific">Blastomyces percursus</name>
    <dbReference type="NCBI Taxonomy" id="1658174"/>
    <lineage>
        <taxon>Eukaryota</taxon>
        <taxon>Fungi</taxon>
        <taxon>Dikarya</taxon>
        <taxon>Ascomycota</taxon>
        <taxon>Pezizomycotina</taxon>
        <taxon>Eurotiomycetes</taxon>
        <taxon>Eurotiomycetidae</taxon>
        <taxon>Onygenales</taxon>
        <taxon>Ajellomycetaceae</taxon>
        <taxon>Blastomyces</taxon>
    </lineage>
</organism>
<keyword evidence="6" id="KW-0804">Transcription</keyword>
<evidence type="ECO:0000259" key="9">
    <source>
        <dbReference type="PROSITE" id="PS50073"/>
    </source>
</evidence>
<sequence>MLINGEKWACDACIRGHRVSNCQHADRPLSHINKKGRPVSQCPHCRGLRMSRTTHTKCECGEKSHTKSECPVKEPGDTQAGNRKLCCCGHGTRCICAAKRDSSLETVPELGPPRNGAVSHLSQRRPHIATTKTDDALPKFPTRHNKNKVKDTSKRGVPYSIPRSNTIHVSSGLARRSVDHLPLPEVNVEQKGTAAADSITGGVHPVRRVRSEHGSPTNEPLFGIDDMSNGIPHLDISLAPFDPTNPASGLFDFRNQRFDQFYSPESEAFPETPNFNVPPVDWSTFGLSYNPNELYTAFSQPPSYASLDNNNFSHSNLAHSSSGEISEVDDFGFAAGAGVSNLDNLDVHSVSDRSENGAYRLSSSSYVNFSQSQVLSPNDLQSVDIDAFLKAGAALSQPPQPFDIVASSAGTGLDPYPASQGCYSTDNQTFTTTVGSDGLLISQGEAFVSTESGNFMWDPATYSMTTSANHGDIPDIPQQQQAQWF</sequence>
<evidence type="ECO:0000256" key="7">
    <source>
        <dbReference type="ARBA" id="ARBA00023242"/>
    </source>
</evidence>
<dbReference type="EMBL" id="LGTZ01000444">
    <property type="protein sequence ID" value="OJD25034.1"/>
    <property type="molecule type" value="Genomic_DNA"/>
</dbReference>
<keyword evidence="2" id="KW-0479">Metal-binding</keyword>
<keyword evidence="7" id="KW-0539">Nucleus</keyword>
<comment type="caution">
    <text evidence="10">The sequence shown here is derived from an EMBL/GenBank/DDBJ whole genome shotgun (WGS) entry which is preliminary data.</text>
</comment>
<proteinExistence type="predicted"/>
<dbReference type="PRINTS" id="PR00617">
    <property type="entry name" value="COPPERFIST"/>
</dbReference>
<dbReference type="InterPro" id="IPR051763">
    <property type="entry name" value="Copper_Homeo_Regul"/>
</dbReference>
<dbReference type="FunFam" id="3.90.430.10:FF:000001">
    <property type="entry name" value="Copper fist DNA-binding protein"/>
    <property type="match status" value="1"/>
</dbReference>
<evidence type="ECO:0000313" key="11">
    <source>
        <dbReference type="Proteomes" id="UP000242791"/>
    </source>
</evidence>
<dbReference type="Proteomes" id="UP000242791">
    <property type="component" value="Unassembled WGS sequence"/>
</dbReference>
<keyword evidence="3" id="KW-0862">Zinc</keyword>
<dbReference type="AlphaFoldDB" id="A0A1J9QAF0"/>
<dbReference type="Pfam" id="PF00649">
    <property type="entry name" value="Copper-fist"/>
    <property type="match status" value="1"/>
</dbReference>
<dbReference type="PANTHER" id="PTHR28088:SF5">
    <property type="entry name" value="TRANSCRIPTIONAL ACTIVATOR HAA1-RELATED"/>
    <property type="match status" value="1"/>
</dbReference>
<protein>
    <recommendedName>
        <fullName evidence="9">Copper-fist domain-containing protein</fullName>
    </recommendedName>
</protein>
<dbReference type="SMART" id="SM01090">
    <property type="entry name" value="Copper-fist"/>
    <property type="match status" value="1"/>
</dbReference>
<keyword evidence="4" id="KW-0186">Copper</keyword>
<evidence type="ECO:0000256" key="8">
    <source>
        <dbReference type="SAM" id="MobiDB-lite"/>
    </source>
</evidence>
<keyword evidence="11" id="KW-1185">Reference proteome</keyword>
<evidence type="ECO:0000256" key="5">
    <source>
        <dbReference type="ARBA" id="ARBA00023015"/>
    </source>
</evidence>
<keyword evidence="5" id="KW-0805">Transcription regulation</keyword>
<dbReference type="GO" id="GO:0005507">
    <property type="term" value="F:copper ion binding"/>
    <property type="evidence" value="ECO:0007669"/>
    <property type="project" value="InterPro"/>
</dbReference>
<dbReference type="GO" id="GO:0006878">
    <property type="term" value="P:intracellular copper ion homeostasis"/>
    <property type="evidence" value="ECO:0007669"/>
    <property type="project" value="TreeGrafter"/>
</dbReference>
<dbReference type="SUPFAM" id="SSF57879">
    <property type="entry name" value="Zinc domain conserved in yeast copper-regulated transcription factors"/>
    <property type="match status" value="1"/>
</dbReference>
<dbReference type="PROSITE" id="PS50073">
    <property type="entry name" value="COPPER_FIST_2"/>
    <property type="match status" value="1"/>
</dbReference>
<dbReference type="InterPro" id="IPR001083">
    <property type="entry name" value="Cu_fist_DNA-bd_dom"/>
</dbReference>
<comment type="subcellular location">
    <subcellularLocation>
        <location evidence="1">Nucleus</location>
    </subcellularLocation>
</comment>
<name>A0A1J9QAF0_9EURO</name>
<dbReference type="OrthoDB" id="5600085at2759"/>
<dbReference type="GO" id="GO:0045944">
    <property type="term" value="P:positive regulation of transcription by RNA polymerase II"/>
    <property type="evidence" value="ECO:0007669"/>
    <property type="project" value="TreeGrafter"/>
</dbReference>
<dbReference type="GO" id="GO:0006879">
    <property type="term" value="P:intracellular iron ion homeostasis"/>
    <property type="evidence" value="ECO:0007669"/>
    <property type="project" value="TreeGrafter"/>
</dbReference>
<evidence type="ECO:0000256" key="6">
    <source>
        <dbReference type="ARBA" id="ARBA00023163"/>
    </source>
</evidence>
<accession>A0A1J9QAF0</accession>
<dbReference type="InterPro" id="IPR036395">
    <property type="entry name" value="Cu_fist_DNA-bd_dom_sf"/>
</dbReference>
<evidence type="ECO:0000256" key="3">
    <source>
        <dbReference type="ARBA" id="ARBA00022833"/>
    </source>
</evidence>
<dbReference type="SMART" id="SM00412">
    <property type="entry name" value="Cu_FIST"/>
    <property type="match status" value="1"/>
</dbReference>
<evidence type="ECO:0000256" key="1">
    <source>
        <dbReference type="ARBA" id="ARBA00004123"/>
    </source>
</evidence>
<dbReference type="Gene3D" id="3.90.430.10">
    <property type="entry name" value="Copper fist DNA-binding domain"/>
    <property type="match status" value="1"/>
</dbReference>
<feature type="domain" description="Copper-fist" evidence="9">
    <location>
        <begin position="1"/>
        <end position="39"/>
    </location>
</feature>
<evidence type="ECO:0000256" key="2">
    <source>
        <dbReference type="ARBA" id="ARBA00022723"/>
    </source>
</evidence>
<dbReference type="VEuPathDB" id="FungiDB:ACJ73_03604"/>
<gene>
    <name evidence="10" type="ORF">ACJ73_03604</name>
</gene>
<reference evidence="10 11" key="1">
    <citation type="submission" date="2015-08" db="EMBL/GenBank/DDBJ databases">
        <title>Emmonsia species relationships and genome sequence.</title>
        <authorList>
            <person name="Cuomo C.A."/>
            <person name="Schwartz I.S."/>
            <person name="Kenyon C."/>
            <person name="De Hoog G.S."/>
            <person name="Govender N.P."/>
            <person name="Botha A."/>
            <person name="Moreno L."/>
            <person name="De Vries M."/>
            <person name="Munoz J.F."/>
            <person name="Stielow J.B."/>
        </authorList>
    </citation>
    <scope>NUCLEOTIDE SEQUENCE [LARGE SCALE GENOMIC DNA]</scope>
    <source>
        <strain evidence="10 11">EI222</strain>
    </source>
</reference>
<evidence type="ECO:0000256" key="4">
    <source>
        <dbReference type="ARBA" id="ARBA00023008"/>
    </source>
</evidence>
<dbReference type="GO" id="GO:0000981">
    <property type="term" value="F:DNA-binding transcription factor activity, RNA polymerase II-specific"/>
    <property type="evidence" value="ECO:0007669"/>
    <property type="project" value="TreeGrafter"/>
</dbReference>
<dbReference type="GO" id="GO:0000978">
    <property type="term" value="F:RNA polymerase II cis-regulatory region sequence-specific DNA binding"/>
    <property type="evidence" value="ECO:0007669"/>
    <property type="project" value="TreeGrafter"/>
</dbReference>
<dbReference type="GO" id="GO:0005634">
    <property type="term" value="C:nucleus"/>
    <property type="evidence" value="ECO:0007669"/>
    <property type="project" value="UniProtKB-SubCell"/>
</dbReference>